<sequence>MRASAQARAPFAAIQSSWPSISSRVAIAGVLSVWFRRELSRAFLRLRNSGIQRPDAAIRSIRSTAAGETRANHSPPSLAKFFCGAK</sequence>
<evidence type="ECO:0000313" key="2">
    <source>
        <dbReference type="Proteomes" id="UP001157034"/>
    </source>
</evidence>
<gene>
    <name evidence="1" type="ORF">GCM10025881_27360</name>
</gene>
<comment type="caution">
    <text evidence="1">The sequence shown here is derived from an EMBL/GenBank/DDBJ whole genome shotgun (WGS) entry which is preliminary data.</text>
</comment>
<accession>A0ABQ6KAZ8</accession>
<dbReference type="Proteomes" id="UP001157034">
    <property type="component" value="Unassembled WGS sequence"/>
</dbReference>
<proteinExistence type="predicted"/>
<organism evidence="1 2">
    <name type="scientific">Pseudolysinimonas kribbensis</name>
    <dbReference type="NCBI Taxonomy" id="433641"/>
    <lineage>
        <taxon>Bacteria</taxon>
        <taxon>Bacillati</taxon>
        <taxon>Actinomycetota</taxon>
        <taxon>Actinomycetes</taxon>
        <taxon>Micrococcales</taxon>
        <taxon>Microbacteriaceae</taxon>
        <taxon>Pseudolysinimonas</taxon>
    </lineage>
</organism>
<dbReference type="EMBL" id="BSVB01000001">
    <property type="protein sequence ID" value="GMA95912.1"/>
    <property type="molecule type" value="Genomic_DNA"/>
</dbReference>
<name>A0ABQ6KAZ8_9MICO</name>
<protein>
    <submittedName>
        <fullName evidence="1">Uncharacterized protein</fullName>
    </submittedName>
</protein>
<reference evidence="2" key="1">
    <citation type="journal article" date="2019" name="Int. J. Syst. Evol. Microbiol.">
        <title>The Global Catalogue of Microorganisms (GCM) 10K type strain sequencing project: providing services to taxonomists for standard genome sequencing and annotation.</title>
        <authorList>
            <consortium name="The Broad Institute Genomics Platform"/>
            <consortium name="The Broad Institute Genome Sequencing Center for Infectious Disease"/>
            <person name="Wu L."/>
            <person name="Ma J."/>
        </authorList>
    </citation>
    <scope>NUCLEOTIDE SEQUENCE [LARGE SCALE GENOMIC DNA]</scope>
    <source>
        <strain evidence="2">NBRC 108894</strain>
    </source>
</reference>
<keyword evidence="2" id="KW-1185">Reference proteome</keyword>
<evidence type="ECO:0000313" key="1">
    <source>
        <dbReference type="EMBL" id="GMA95912.1"/>
    </source>
</evidence>